<keyword evidence="3" id="KW-0408">Iron</keyword>
<dbReference type="PANTHER" id="PTHR21496:SF23">
    <property type="entry name" value="3-PHENYLPROPIONATE_CINNAMIC ACID DIOXYGENASE FERREDOXIN SUBUNIT"/>
    <property type="match status" value="1"/>
</dbReference>
<gene>
    <name evidence="6" type="ORF">HB662_09075</name>
</gene>
<dbReference type="InterPro" id="IPR017941">
    <property type="entry name" value="Rieske_2Fe-2S"/>
</dbReference>
<sequence length="106" mass="11583">MMLRLCATNHVPEGQGRKVETEEGDFAVFNLGGVFFVTQNACSHGPGHLGEGRVLGDEVECAAHAGRFDIRTGRATAEPCWEPLLVWDVTIEDDQVCIRLDQGRTA</sequence>
<dbReference type="InterPro" id="IPR036922">
    <property type="entry name" value="Rieske_2Fe-2S_sf"/>
</dbReference>
<organism evidence="6 7">
    <name type="scientific">Falsiroseomonas frigidaquae</name>
    <dbReference type="NCBI Taxonomy" id="487318"/>
    <lineage>
        <taxon>Bacteria</taxon>
        <taxon>Pseudomonadati</taxon>
        <taxon>Pseudomonadota</taxon>
        <taxon>Alphaproteobacteria</taxon>
        <taxon>Acetobacterales</taxon>
        <taxon>Roseomonadaceae</taxon>
        <taxon>Falsiroseomonas</taxon>
    </lineage>
</organism>
<keyword evidence="4" id="KW-0411">Iron-sulfur</keyword>
<name>A0ABX1EXZ2_9PROT</name>
<dbReference type="EMBL" id="JAAVTX010000003">
    <property type="protein sequence ID" value="NKE44930.1"/>
    <property type="molecule type" value="Genomic_DNA"/>
</dbReference>
<protein>
    <submittedName>
        <fullName evidence="6">Non-heme iron oxygenase ferredoxin subunit</fullName>
    </submittedName>
</protein>
<comment type="caution">
    <text evidence="6">The sequence shown here is derived from an EMBL/GenBank/DDBJ whole genome shotgun (WGS) entry which is preliminary data.</text>
</comment>
<dbReference type="Proteomes" id="UP000765160">
    <property type="component" value="Unassembled WGS sequence"/>
</dbReference>
<dbReference type="RefSeq" id="WP_168049433.1">
    <property type="nucleotide sequence ID" value="NZ_JAATJR010000003.1"/>
</dbReference>
<proteinExistence type="predicted"/>
<keyword evidence="1" id="KW-0001">2Fe-2S</keyword>
<dbReference type="Pfam" id="PF00355">
    <property type="entry name" value="Rieske"/>
    <property type="match status" value="1"/>
</dbReference>
<dbReference type="PROSITE" id="PS51296">
    <property type="entry name" value="RIESKE"/>
    <property type="match status" value="1"/>
</dbReference>
<evidence type="ECO:0000313" key="7">
    <source>
        <dbReference type="Proteomes" id="UP000765160"/>
    </source>
</evidence>
<evidence type="ECO:0000256" key="1">
    <source>
        <dbReference type="ARBA" id="ARBA00022714"/>
    </source>
</evidence>
<evidence type="ECO:0000259" key="5">
    <source>
        <dbReference type="PROSITE" id="PS51296"/>
    </source>
</evidence>
<evidence type="ECO:0000256" key="4">
    <source>
        <dbReference type="ARBA" id="ARBA00023014"/>
    </source>
</evidence>
<dbReference type="PANTHER" id="PTHR21496">
    <property type="entry name" value="FERREDOXIN-RELATED"/>
    <property type="match status" value="1"/>
</dbReference>
<dbReference type="SUPFAM" id="SSF50022">
    <property type="entry name" value="ISP domain"/>
    <property type="match status" value="1"/>
</dbReference>
<keyword evidence="2" id="KW-0479">Metal-binding</keyword>
<reference evidence="6 7" key="1">
    <citation type="submission" date="2020-03" db="EMBL/GenBank/DDBJ databases">
        <title>Roseomonas selenitidurans sp. nov. isolated from soil.</title>
        <authorList>
            <person name="Liu H."/>
        </authorList>
    </citation>
    <scope>NUCLEOTIDE SEQUENCE [LARGE SCALE GENOMIC DNA]</scope>
    <source>
        <strain evidence="6 7">JCM 15073</strain>
    </source>
</reference>
<keyword evidence="7" id="KW-1185">Reference proteome</keyword>
<evidence type="ECO:0000256" key="2">
    <source>
        <dbReference type="ARBA" id="ARBA00022723"/>
    </source>
</evidence>
<dbReference type="CDD" id="cd03528">
    <property type="entry name" value="Rieske_RO_ferredoxin"/>
    <property type="match status" value="1"/>
</dbReference>
<feature type="domain" description="Rieske" evidence="5">
    <location>
        <begin position="3"/>
        <end position="98"/>
    </location>
</feature>
<evidence type="ECO:0000256" key="3">
    <source>
        <dbReference type="ARBA" id="ARBA00023004"/>
    </source>
</evidence>
<dbReference type="Gene3D" id="2.102.10.10">
    <property type="entry name" value="Rieske [2Fe-2S] iron-sulphur domain"/>
    <property type="match status" value="1"/>
</dbReference>
<accession>A0ABX1EXZ2</accession>
<evidence type="ECO:0000313" key="6">
    <source>
        <dbReference type="EMBL" id="NKE44930.1"/>
    </source>
</evidence>